<dbReference type="PANTHER" id="PTHR43179:SF7">
    <property type="entry name" value="RHAMNOSYLTRANSFERASE WBBL"/>
    <property type="match status" value="1"/>
</dbReference>
<feature type="domain" description="Glycosyltransferase 2-like" evidence="2">
    <location>
        <begin position="13"/>
        <end position="116"/>
    </location>
</feature>
<evidence type="ECO:0000256" key="1">
    <source>
        <dbReference type="SAM" id="MobiDB-lite"/>
    </source>
</evidence>
<sequence length="395" mass="43003">MTSEQRAVPAVDIVIVNWNTGDLLRACVRSIVRTDRSRLRVARIVVVDNASADDSADGLDGAEIPLTVVRNAHNRGFATACNQGAAHGESELLLFLNPDTALYPDTLLAVGDFLPTPVAGGVGICGGRMVDEEGRPGISCSRFPTLRTFLGKMTGLDRLLPTLFPPHHLRPAETSASCPVDQVIGAFFLLRRSLFEGLGGFDENYFLYYEETDLALRAHRVGLGCYYLHPARVHHVGQVSSAQLGGARLRHSLCSRTRYAFRHWPRSRAWLLVALTLTVEFAARLVRVLARRNTSEWRDTLVGYHGYAQDLPVIARTTYSTKDAPHAHHRPHRRTAPGPRDRAAAGVGTPGPGHSRHPAPASPAFPAVGTAGRVGETHERPPGTVPAATDRGRRN</sequence>
<dbReference type="Proteomes" id="UP000265765">
    <property type="component" value="Chromosome"/>
</dbReference>
<keyword evidence="3" id="KW-0808">Transferase</keyword>
<name>A0AAI8KWP8_9ACTN</name>
<dbReference type="Pfam" id="PF00535">
    <property type="entry name" value="Glycos_transf_2"/>
    <property type="match status" value="1"/>
</dbReference>
<dbReference type="EC" id="2.4.1.-" evidence="3"/>
<dbReference type="Gene3D" id="3.90.550.10">
    <property type="entry name" value="Spore Coat Polysaccharide Biosynthesis Protein SpsA, Chain A"/>
    <property type="match status" value="1"/>
</dbReference>
<dbReference type="SUPFAM" id="SSF53448">
    <property type="entry name" value="Nucleotide-diphospho-sugar transferases"/>
    <property type="match status" value="1"/>
</dbReference>
<keyword evidence="3" id="KW-0328">Glycosyltransferase</keyword>
<dbReference type="RefSeq" id="WP_062029349.1">
    <property type="nucleotide sequence ID" value="NZ_CP032427.1"/>
</dbReference>
<dbReference type="GeneID" id="91287334"/>
<reference evidence="3 4" key="1">
    <citation type="submission" date="2018-09" db="EMBL/GenBank/DDBJ databases">
        <title>Production of Trimethoprim by Streptomyces sp. 3E-1.</title>
        <authorList>
            <person name="Kang H.J."/>
            <person name="Kim S.B."/>
        </authorList>
    </citation>
    <scope>NUCLEOTIDE SEQUENCE [LARGE SCALE GENOMIC DNA]</scope>
    <source>
        <strain evidence="3 4">3E-1</strain>
    </source>
</reference>
<dbReference type="EMBL" id="CP032427">
    <property type="protein sequence ID" value="AYC37127.1"/>
    <property type="molecule type" value="Genomic_DNA"/>
</dbReference>
<proteinExistence type="predicted"/>
<evidence type="ECO:0000259" key="2">
    <source>
        <dbReference type="Pfam" id="PF00535"/>
    </source>
</evidence>
<feature type="region of interest" description="Disordered" evidence="1">
    <location>
        <begin position="321"/>
        <end position="395"/>
    </location>
</feature>
<dbReference type="AlphaFoldDB" id="A0AAI8KWP8"/>
<dbReference type="KEGG" id="sge:DWG14_01338"/>
<evidence type="ECO:0000313" key="3">
    <source>
        <dbReference type="EMBL" id="AYC37127.1"/>
    </source>
</evidence>
<dbReference type="InterPro" id="IPR029044">
    <property type="entry name" value="Nucleotide-diphossugar_trans"/>
</dbReference>
<dbReference type="PANTHER" id="PTHR43179">
    <property type="entry name" value="RHAMNOSYLTRANSFERASE WBBL"/>
    <property type="match status" value="1"/>
</dbReference>
<gene>
    <name evidence="3" type="primary">wbbL</name>
    <name evidence="3" type="ORF">DWG14_01338</name>
</gene>
<dbReference type="CDD" id="cd04186">
    <property type="entry name" value="GT_2_like_c"/>
    <property type="match status" value="1"/>
</dbReference>
<accession>A0AAI8KWP8</accession>
<evidence type="ECO:0000313" key="4">
    <source>
        <dbReference type="Proteomes" id="UP000265765"/>
    </source>
</evidence>
<protein>
    <submittedName>
        <fullName evidence="3">Rhamnosyltransferase WbbL</fullName>
        <ecNumber evidence="3">2.4.1.-</ecNumber>
    </submittedName>
</protein>
<dbReference type="GO" id="GO:0016757">
    <property type="term" value="F:glycosyltransferase activity"/>
    <property type="evidence" value="ECO:0007669"/>
    <property type="project" value="UniProtKB-KW"/>
</dbReference>
<organism evidence="3 4">
    <name type="scientific">Streptomyces griseorubiginosus</name>
    <dbReference type="NCBI Taxonomy" id="67304"/>
    <lineage>
        <taxon>Bacteria</taxon>
        <taxon>Bacillati</taxon>
        <taxon>Actinomycetota</taxon>
        <taxon>Actinomycetes</taxon>
        <taxon>Kitasatosporales</taxon>
        <taxon>Streptomycetaceae</taxon>
        <taxon>Streptomyces</taxon>
    </lineage>
</organism>
<dbReference type="InterPro" id="IPR001173">
    <property type="entry name" value="Glyco_trans_2-like"/>
</dbReference>